<organism evidence="3 4">
    <name type="scientific">Meganyctiphanes norvegica</name>
    <name type="common">Northern krill</name>
    <name type="synonym">Thysanopoda norvegica</name>
    <dbReference type="NCBI Taxonomy" id="48144"/>
    <lineage>
        <taxon>Eukaryota</taxon>
        <taxon>Metazoa</taxon>
        <taxon>Ecdysozoa</taxon>
        <taxon>Arthropoda</taxon>
        <taxon>Crustacea</taxon>
        <taxon>Multicrustacea</taxon>
        <taxon>Malacostraca</taxon>
        <taxon>Eumalacostraca</taxon>
        <taxon>Eucarida</taxon>
        <taxon>Euphausiacea</taxon>
        <taxon>Euphausiidae</taxon>
        <taxon>Meganyctiphanes</taxon>
    </lineage>
</organism>
<evidence type="ECO:0000256" key="1">
    <source>
        <dbReference type="SAM" id="Coils"/>
    </source>
</evidence>
<comment type="caution">
    <text evidence="3">The sequence shown here is derived from an EMBL/GenBank/DDBJ whole genome shotgun (WGS) entry which is preliminary data.</text>
</comment>
<feature type="compositionally biased region" description="Low complexity" evidence="2">
    <location>
        <begin position="122"/>
        <end position="137"/>
    </location>
</feature>
<evidence type="ECO:0000313" key="4">
    <source>
        <dbReference type="Proteomes" id="UP001497623"/>
    </source>
</evidence>
<accession>A0AAV2SW92</accession>
<feature type="coiled-coil region" evidence="1">
    <location>
        <begin position="518"/>
        <end position="764"/>
    </location>
</feature>
<sequence length="1042" mass="117465">TTQLTAHSIAQSTLNSYVQSTAKSSLNSDVQSTIQSSALSSARSTSLCTSRSSQHSYTTQSTVIVNYPINYRTNSQTHSGSPIQHIQLEMHSNSPRNNDGDRGNLLQNANSEVHARRYHPGSNSNNNNDNINVIRENSVPDSGVCSPISSQPASLVIQDDSGESYPSWTHSVSHMHQEDDFLHVGVPPTSSHWEISQNINNHTDNYQSLPTYLIPNENVLTDNETNAFSDGLALRVAVSKNAKEVCNSSIREASVTETCTGFNNSTSNTLKQVNSLSSIQNNTISLDPTLTSIDTISNYSSSGQSSALLSPRLSEVSGSMQDVCSSLVHASYTATSNLNRVIRLLRQMTTLQLAADTPHVSESVLREIKDYDTQKQNTELQISQSVTQLQQEVAQVQELERVYSDQYKTLNQLTSNLSNLVSQVEEGLTTVGLQHLAPVTSPRRRSPLRTLEDLSSGISLLKGESVRQASRANTLKGELVRLEQEGEQARNMLLEKEHFLQTLETELTNVRNDSSISSEQLRQQLLSAAKRLEQVTEEKNMFSKIQQKASADNDIIIKKMRHDMTAQYTEMENRLKDADSKLQETVCEIRILCAEKQELEDEIRNKNQQIEGILADHEGLVDSLRRSLRQQQTEEEQLRQLMNKATNTRHTLENTIKDLKRQLEFGNEREEEQKSEIYRLKAEYKSEREQYTECNKVLQDKVDAAMANKIELEHKLRTKELAIMQLTTESKMEKQKSIGLSEEIKRMQNQLTQSQERLYNLSRRQRNYSNESGIAESVRGSPRVPQIVVSSINEADIYGNAQENLSEYGSLHSLANIVAESSGQLVAIQREAEEGRNREEHLHILLKEKDETLQDLQQSFAKQIEVKNQEVELVTSKVCLLEEQLGSLVSGLEVSAALGDVTNEVGRLLSERNSEIDSLDRSSHYMQEELRALEWENRSLSVELAGSLQNKTTIRDSQDAVRNAREEARDERLKSQHLQSQYSLLKVELDSCKYALDQERDERRLVETVRGAKHREFQSLLLNSEERSSGPLSQCSEWSEKS</sequence>
<dbReference type="AlphaFoldDB" id="A0AAV2SW92"/>
<feature type="region of interest" description="Disordered" evidence="2">
    <location>
        <begin position="116"/>
        <end position="147"/>
    </location>
</feature>
<evidence type="ECO:0000256" key="2">
    <source>
        <dbReference type="SAM" id="MobiDB-lite"/>
    </source>
</evidence>
<proteinExistence type="predicted"/>
<name>A0AAV2SW92_MEGNR</name>
<feature type="coiled-coil region" evidence="1">
    <location>
        <begin position="954"/>
        <end position="981"/>
    </location>
</feature>
<evidence type="ECO:0000313" key="3">
    <source>
        <dbReference type="EMBL" id="CAL4250547.1"/>
    </source>
</evidence>
<reference evidence="3 4" key="1">
    <citation type="submission" date="2024-05" db="EMBL/GenBank/DDBJ databases">
        <authorList>
            <person name="Wallberg A."/>
        </authorList>
    </citation>
    <scope>NUCLEOTIDE SEQUENCE [LARGE SCALE GENOMIC DNA]</scope>
</reference>
<gene>
    <name evidence="3" type="ORF">MNOR_LOCUS41692</name>
</gene>
<feature type="region of interest" description="Disordered" evidence="2">
    <location>
        <begin position="1023"/>
        <end position="1042"/>
    </location>
</feature>
<protein>
    <submittedName>
        <fullName evidence="3">Uncharacterized protein</fullName>
    </submittedName>
</protein>
<feature type="non-terminal residue" evidence="3">
    <location>
        <position position="1"/>
    </location>
</feature>
<keyword evidence="1" id="KW-0175">Coiled coil</keyword>
<dbReference type="EMBL" id="CAXKWB010164909">
    <property type="protein sequence ID" value="CAL4250547.1"/>
    <property type="molecule type" value="Genomic_DNA"/>
</dbReference>
<dbReference type="Proteomes" id="UP001497623">
    <property type="component" value="Unassembled WGS sequence"/>
</dbReference>
<keyword evidence="4" id="KW-1185">Reference proteome</keyword>
<feature type="compositionally biased region" description="Polar residues" evidence="2">
    <location>
        <begin position="1030"/>
        <end position="1042"/>
    </location>
</feature>